<dbReference type="GO" id="GO:0005886">
    <property type="term" value="C:plasma membrane"/>
    <property type="evidence" value="ECO:0007669"/>
    <property type="project" value="UniProtKB-SubCell"/>
</dbReference>
<dbReference type="GO" id="GO:0016746">
    <property type="term" value="F:acyltransferase activity"/>
    <property type="evidence" value="ECO:0007669"/>
    <property type="project" value="UniProtKB-KW"/>
</dbReference>
<dbReference type="EMBL" id="AP019822">
    <property type="protein sequence ID" value="BBM36636.1"/>
    <property type="molecule type" value="Genomic_DNA"/>
</dbReference>
<evidence type="ECO:0000256" key="3">
    <source>
        <dbReference type="ARBA" id="ARBA00022519"/>
    </source>
</evidence>
<dbReference type="RefSeq" id="WP_006806605.1">
    <property type="nucleotide sequence ID" value="NZ_AP019822.1"/>
</dbReference>
<keyword evidence="4 7" id="KW-0808">Transferase</keyword>
<accession>A0A510JC14</accession>
<dbReference type="Proteomes" id="UP000321606">
    <property type="component" value="Chromosome"/>
</dbReference>
<dbReference type="PANTHER" id="PTHR30606">
    <property type="entry name" value="LIPID A BIOSYNTHESIS LAUROYL ACYLTRANSFERASE"/>
    <property type="match status" value="1"/>
</dbReference>
<dbReference type="KEGG" id="lgo:JCM16774_1580"/>
<evidence type="ECO:0000313" key="8">
    <source>
        <dbReference type="Proteomes" id="UP000321606"/>
    </source>
</evidence>
<evidence type="ECO:0000256" key="2">
    <source>
        <dbReference type="ARBA" id="ARBA00022475"/>
    </source>
</evidence>
<dbReference type="PANTHER" id="PTHR30606:SF10">
    <property type="entry name" value="PHOSPHATIDYLINOSITOL MANNOSIDE ACYLTRANSFERASE"/>
    <property type="match status" value="1"/>
</dbReference>
<gene>
    <name evidence="7" type="ORF">JCM16774_1580</name>
</gene>
<protein>
    <submittedName>
        <fullName evidence="7">Lipid A biosynthesis acyltransferase</fullName>
    </submittedName>
</protein>
<evidence type="ECO:0000256" key="6">
    <source>
        <dbReference type="ARBA" id="ARBA00023315"/>
    </source>
</evidence>
<keyword evidence="5" id="KW-0472">Membrane</keyword>
<organism evidence="7 8">
    <name type="scientific">Pseudoleptotrichia goodfellowii</name>
    <dbReference type="NCBI Taxonomy" id="157692"/>
    <lineage>
        <taxon>Bacteria</taxon>
        <taxon>Fusobacteriati</taxon>
        <taxon>Fusobacteriota</taxon>
        <taxon>Fusobacteriia</taxon>
        <taxon>Fusobacteriales</taxon>
        <taxon>Leptotrichiaceae</taxon>
        <taxon>Pseudoleptotrichia</taxon>
    </lineage>
</organism>
<dbReference type="AlphaFoldDB" id="A0A510JC14"/>
<dbReference type="CDD" id="cd07984">
    <property type="entry name" value="LPLAT_LABLAT-like"/>
    <property type="match status" value="1"/>
</dbReference>
<dbReference type="GO" id="GO:0009247">
    <property type="term" value="P:glycolipid biosynthetic process"/>
    <property type="evidence" value="ECO:0007669"/>
    <property type="project" value="UniProtKB-ARBA"/>
</dbReference>
<comment type="subcellular location">
    <subcellularLocation>
        <location evidence="1">Cell inner membrane</location>
    </subcellularLocation>
</comment>
<keyword evidence="3" id="KW-0997">Cell inner membrane</keyword>
<evidence type="ECO:0000256" key="1">
    <source>
        <dbReference type="ARBA" id="ARBA00004533"/>
    </source>
</evidence>
<dbReference type="InterPro" id="IPR004960">
    <property type="entry name" value="LipA_acyltrans"/>
</dbReference>
<proteinExistence type="predicted"/>
<dbReference type="OrthoDB" id="9801955at2"/>
<sequence>MKYKPGEIVAGWNAIVFRKVLSVFPLKFRYKFFESVGMAAYYLIKKRRELTIDNIKHAFPEKSKEEIINIAKESYKTMGKMIMTSIYLKEVTSGGNTVLENEELMLKACENDKAVIIVSLHSGGFEAGSIMRNIRKFYAVFRKQKNKKLNDLMAKWREEGGLHSIALRDSETLNDALRNKTIIALASDHYAEDIPVKYFGRETTAVSGPVLLGLKYKVPLVLAYSVFENGKIKIINKEIIEIEKKENLKETVKFNMQKIFYKFEEIVKENPGQYMWQHKRWRS</sequence>
<keyword evidence="6 7" id="KW-0012">Acyltransferase</keyword>
<keyword evidence="2" id="KW-1003">Cell membrane</keyword>
<dbReference type="Pfam" id="PF03279">
    <property type="entry name" value="Lip_A_acyltrans"/>
    <property type="match status" value="1"/>
</dbReference>
<reference evidence="7 8" key="1">
    <citation type="submission" date="2019-07" db="EMBL/GenBank/DDBJ databases">
        <title>Complete Genome Sequence of Leptotrichia goodfellowii Strain JCM 16774.</title>
        <authorList>
            <person name="Watanabe S."/>
            <person name="Cui L."/>
        </authorList>
    </citation>
    <scope>NUCLEOTIDE SEQUENCE [LARGE SCALE GENOMIC DNA]</scope>
    <source>
        <strain evidence="7 8">JCM16774</strain>
    </source>
</reference>
<evidence type="ECO:0000313" key="7">
    <source>
        <dbReference type="EMBL" id="BBM36636.1"/>
    </source>
</evidence>
<dbReference type="STRING" id="714315.GCA_000516535_01587"/>
<evidence type="ECO:0000256" key="4">
    <source>
        <dbReference type="ARBA" id="ARBA00022679"/>
    </source>
</evidence>
<name>A0A510JC14_9FUSO</name>
<evidence type="ECO:0000256" key="5">
    <source>
        <dbReference type="ARBA" id="ARBA00023136"/>
    </source>
</evidence>